<dbReference type="Pfam" id="PF01497">
    <property type="entry name" value="Peripla_BP_2"/>
    <property type="match status" value="1"/>
</dbReference>
<evidence type="ECO:0000256" key="5">
    <source>
        <dbReference type="SAM" id="SignalP"/>
    </source>
</evidence>
<dbReference type="InterPro" id="IPR051313">
    <property type="entry name" value="Bact_iron-sidero_bind"/>
</dbReference>
<dbReference type="KEGG" id="apre:CNX65_01535"/>
<feature type="domain" description="Fe/B12 periplasmic-binding" evidence="6">
    <location>
        <begin position="62"/>
        <end position="329"/>
    </location>
</feature>
<protein>
    <submittedName>
        <fullName evidence="7">ABC transporter substrate-binding protein</fullName>
    </submittedName>
</protein>
<keyword evidence="8" id="KW-1185">Reference proteome</keyword>
<feature type="chain" id="PRO_5039060327" evidence="5">
    <location>
        <begin position="18"/>
        <end position="329"/>
    </location>
</feature>
<keyword evidence="3" id="KW-0813">Transport</keyword>
<dbReference type="PROSITE" id="PS50983">
    <property type="entry name" value="FE_B12_PBP"/>
    <property type="match status" value="1"/>
</dbReference>
<dbReference type="RefSeq" id="WP_096491166.1">
    <property type="nucleotide sequence ID" value="NZ_CP023445.1"/>
</dbReference>
<dbReference type="PANTHER" id="PTHR30532:SF1">
    <property type="entry name" value="IRON(3+)-HYDROXAMATE-BINDING PROTEIN FHUD"/>
    <property type="match status" value="1"/>
</dbReference>
<evidence type="ECO:0000256" key="2">
    <source>
        <dbReference type="ARBA" id="ARBA00008814"/>
    </source>
</evidence>
<sequence length="329" mass="33864">MRLLTPALLAAAVLLSACGTTESTSSEPGASGDAGGAGGAGGAITLTDARGKTVELKAPAKKVVSLEWAETEMVLTLGVTPVGAADPEGYATWNSAEALPGDVKDVGKRGEPSVDAIVALEPDLVLMPLARDTAVAEQLEKAVPVVMTKSSDATKNFDRLREDFTLIAKAVGKEAEAKTALADMDAKLAEGKKAVEAKGATGTPFVMADGWMQGSTVSIRPFGKGSLVSDTAEAVGLVNAWTGEVDAEWGLGATDVEGMTAITDPKTIMVYSASEEDVFTTGLKDNAVWQRLPFTASGKITKLEKGTWTFGGPKSVAVIADQFVKAATS</sequence>
<dbReference type="GO" id="GO:0030288">
    <property type="term" value="C:outer membrane-bounded periplasmic space"/>
    <property type="evidence" value="ECO:0007669"/>
    <property type="project" value="TreeGrafter"/>
</dbReference>
<proteinExistence type="inferred from homology"/>
<evidence type="ECO:0000259" key="6">
    <source>
        <dbReference type="PROSITE" id="PS50983"/>
    </source>
</evidence>
<dbReference type="Gene3D" id="3.40.50.1980">
    <property type="entry name" value="Nitrogenase molybdenum iron protein domain"/>
    <property type="match status" value="2"/>
</dbReference>
<gene>
    <name evidence="7" type="ORF">CNX65_01535</name>
</gene>
<evidence type="ECO:0000256" key="1">
    <source>
        <dbReference type="ARBA" id="ARBA00004196"/>
    </source>
</evidence>
<dbReference type="CDD" id="cd01146">
    <property type="entry name" value="FhuD"/>
    <property type="match status" value="1"/>
</dbReference>
<dbReference type="AlphaFoldDB" id="A0A290YZG8"/>
<dbReference type="PANTHER" id="PTHR30532">
    <property type="entry name" value="IRON III DICITRATE-BINDING PERIPLASMIC PROTEIN"/>
    <property type="match status" value="1"/>
</dbReference>
<dbReference type="Proteomes" id="UP000218505">
    <property type="component" value="Chromosome"/>
</dbReference>
<evidence type="ECO:0000313" key="7">
    <source>
        <dbReference type="EMBL" id="ATE52134.1"/>
    </source>
</evidence>
<dbReference type="EMBL" id="CP023445">
    <property type="protein sequence ID" value="ATE52134.1"/>
    <property type="molecule type" value="Genomic_DNA"/>
</dbReference>
<feature type="signal peptide" evidence="5">
    <location>
        <begin position="1"/>
        <end position="17"/>
    </location>
</feature>
<dbReference type="PROSITE" id="PS51257">
    <property type="entry name" value="PROKAR_LIPOPROTEIN"/>
    <property type="match status" value="1"/>
</dbReference>
<keyword evidence="4 5" id="KW-0732">Signal</keyword>
<accession>A0A290YZG8</accession>
<comment type="similarity">
    <text evidence="2">Belongs to the bacterial solute-binding protein 8 family.</text>
</comment>
<dbReference type="InterPro" id="IPR002491">
    <property type="entry name" value="ABC_transptr_periplasmic_BD"/>
</dbReference>
<name>A0A290YZG8_9PSEU</name>
<dbReference type="GO" id="GO:1901678">
    <property type="term" value="P:iron coordination entity transport"/>
    <property type="evidence" value="ECO:0007669"/>
    <property type="project" value="UniProtKB-ARBA"/>
</dbReference>
<comment type="subcellular location">
    <subcellularLocation>
        <location evidence="1">Cell envelope</location>
    </subcellularLocation>
</comment>
<reference evidence="7" key="1">
    <citation type="submission" date="2017-09" db="EMBL/GenBank/DDBJ databases">
        <title>Complete Genome Sequence of ansamitocin-producing Bacterium Actinosynnema pretiosum X47.</title>
        <authorList>
            <person name="Cao G."/>
            <person name="Zong G."/>
            <person name="Zhong C."/>
            <person name="Fu J."/>
        </authorList>
    </citation>
    <scope>NUCLEOTIDE SEQUENCE [LARGE SCALE GENOMIC DNA]</scope>
    <source>
        <strain evidence="7">X47</strain>
    </source>
</reference>
<evidence type="ECO:0000313" key="8">
    <source>
        <dbReference type="Proteomes" id="UP000218505"/>
    </source>
</evidence>
<evidence type="ECO:0000256" key="3">
    <source>
        <dbReference type="ARBA" id="ARBA00022448"/>
    </source>
</evidence>
<organism evidence="7 8">
    <name type="scientific">Actinosynnema pretiosum</name>
    <dbReference type="NCBI Taxonomy" id="42197"/>
    <lineage>
        <taxon>Bacteria</taxon>
        <taxon>Bacillati</taxon>
        <taxon>Actinomycetota</taxon>
        <taxon>Actinomycetes</taxon>
        <taxon>Pseudonocardiales</taxon>
        <taxon>Pseudonocardiaceae</taxon>
        <taxon>Actinosynnema</taxon>
    </lineage>
</organism>
<dbReference type="SUPFAM" id="SSF53807">
    <property type="entry name" value="Helical backbone' metal receptor"/>
    <property type="match status" value="1"/>
</dbReference>
<evidence type="ECO:0000256" key="4">
    <source>
        <dbReference type="ARBA" id="ARBA00022729"/>
    </source>
</evidence>